<dbReference type="SUPFAM" id="SSF51556">
    <property type="entry name" value="Metallo-dependent hydrolases"/>
    <property type="match status" value="1"/>
</dbReference>
<dbReference type="PANTHER" id="PTHR11359">
    <property type="entry name" value="AMP DEAMINASE"/>
    <property type="match status" value="1"/>
</dbReference>
<dbReference type="STRING" id="456900.A0A151IQS7"/>
<feature type="region of interest" description="Disordered" evidence="2">
    <location>
        <begin position="23"/>
        <end position="50"/>
    </location>
</feature>
<feature type="compositionally biased region" description="Basic and acidic residues" evidence="2">
    <location>
        <begin position="39"/>
        <end position="48"/>
    </location>
</feature>
<name>A0A151IQS7_9HYME</name>
<dbReference type="GO" id="GO:0005829">
    <property type="term" value="C:cytosol"/>
    <property type="evidence" value="ECO:0007669"/>
    <property type="project" value="TreeGrafter"/>
</dbReference>
<dbReference type="Proteomes" id="UP000078542">
    <property type="component" value="Unassembled WGS sequence"/>
</dbReference>
<dbReference type="Pfam" id="PF19326">
    <property type="entry name" value="AMP_deaminase"/>
    <property type="match status" value="1"/>
</dbReference>
<dbReference type="GO" id="GO:0032264">
    <property type="term" value="P:IMP salvage"/>
    <property type="evidence" value="ECO:0007669"/>
    <property type="project" value="InterPro"/>
</dbReference>
<dbReference type="InterPro" id="IPR032466">
    <property type="entry name" value="Metal_Hydrolase"/>
</dbReference>
<dbReference type="AlphaFoldDB" id="A0A151IQS7"/>
<evidence type="ECO:0000256" key="1">
    <source>
        <dbReference type="ARBA" id="ARBA00006676"/>
    </source>
</evidence>
<keyword evidence="4" id="KW-1185">Reference proteome</keyword>
<evidence type="ECO:0000313" key="4">
    <source>
        <dbReference type="Proteomes" id="UP000078542"/>
    </source>
</evidence>
<organism evidence="3 4">
    <name type="scientific">Cyphomyrmex costatus</name>
    <dbReference type="NCBI Taxonomy" id="456900"/>
    <lineage>
        <taxon>Eukaryota</taxon>
        <taxon>Metazoa</taxon>
        <taxon>Ecdysozoa</taxon>
        <taxon>Arthropoda</taxon>
        <taxon>Hexapoda</taxon>
        <taxon>Insecta</taxon>
        <taxon>Pterygota</taxon>
        <taxon>Neoptera</taxon>
        <taxon>Endopterygota</taxon>
        <taxon>Hymenoptera</taxon>
        <taxon>Apocrita</taxon>
        <taxon>Aculeata</taxon>
        <taxon>Formicoidea</taxon>
        <taxon>Formicidae</taxon>
        <taxon>Myrmicinae</taxon>
        <taxon>Cyphomyrmex</taxon>
    </lineage>
</organism>
<sequence length="463" mass="52636">MEDVMAVNGVKEVNGDTDRLYYELDGEGDADSSTTPSHNVDHHRDRSESPVFGIEGAANAAGTSSSLRLASHELPNEISAPYEVPQFPIEQIEKKLLIQRQLTVKAARDLEERRSHYEPSLHPGVPDDIDHSFKIEENDFVPHFQRVSISGEDTSGVPLEDLQRASKMLVQALAIREKYMNNSKQSFPTITSRFLRSVDKRPLTTDDEVHHDDRKAIEDHPVHAPASRGDPWECEFPPAKNYKIVPVNGVFNLFANDEDLANGKPLPYLYPDLAAFVQDMNLLCAMIADGPLKSFCYRRLSYLSSKYQLHVLLNELRELASQKAVPHRDFYNIRKVDTHIHAASCMNQKHLLRFIKKTLKNHADEVVTCSKSGETMTLREVFQSMNLTTYDLSVDMLDVHAVSIFSKSLHKDIEEVFKKILHVIFFFPRRIEIRFTDLTSSTRSTILSARAACVKFFLRPITT</sequence>
<dbReference type="Gene3D" id="3.20.20.140">
    <property type="entry name" value="Metal-dependent hydrolases"/>
    <property type="match status" value="1"/>
</dbReference>
<dbReference type="GO" id="GO:0003876">
    <property type="term" value="F:AMP deaminase activity"/>
    <property type="evidence" value="ECO:0007669"/>
    <property type="project" value="InterPro"/>
</dbReference>
<comment type="similarity">
    <text evidence="1">Belongs to the metallo-dependent hydrolases superfamily. Adenosine and AMP deaminases family.</text>
</comment>
<gene>
    <name evidence="3" type="ORF">ALC62_00432</name>
</gene>
<evidence type="ECO:0000256" key="2">
    <source>
        <dbReference type="SAM" id="MobiDB-lite"/>
    </source>
</evidence>
<dbReference type="PANTHER" id="PTHR11359:SF0">
    <property type="entry name" value="AMP DEAMINASE"/>
    <property type="match status" value="1"/>
</dbReference>
<dbReference type="InterPro" id="IPR006329">
    <property type="entry name" value="AMPD"/>
</dbReference>
<accession>A0A151IQS7</accession>
<reference evidence="3 4" key="1">
    <citation type="submission" date="2016-03" db="EMBL/GenBank/DDBJ databases">
        <title>Cyphomyrmex costatus WGS genome.</title>
        <authorList>
            <person name="Nygaard S."/>
            <person name="Hu H."/>
            <person name="Boomsma J."/>
            <person name="Zhang G."/>
        </authorList>
    </citation>
    <scope>NUCLEOTIDE SEQUENCE [LARGE SCALE GENOMIC DNA]</scope>
    <source>
        <strain evidence="3">MS0001</strain>
        <tissue evidence="3">Whole body</tissue>
    </source>
</reference>
<protein>
    <submittedName>
        <fullName evidence="3">AMP deaminase 2</fullName>
    </submittedName>
</protein>
<evidence type="ECO:0000313" key="3">
    <source>
        <dbReference type="EMBL" id="KYN08576.1"/>
    </source>
</evidence>
<dbReference type="EMBL" id="KQ976755">
    <property type="protein sequence ID" value="KYN08576.1"/>
    <property type="molecule type" value="Genomic_DNA"/>
</dbReference>
<proteinExistence type="inferred from homology"/>
<dbReference type="GO" id="GO:0046033">
    <property type="term" value="P:AMP metabolic process"/>
    <property type="evidence" value="ECO:0007669"/>
    <property type="project" value="TreeGrafter"/>
</dbReference>